<gene>
    <name evidence="2" type="ORF">SM757_29950</name>
</gene>
<evidence type="ECO:0000313" key="2">
    <source>
        <dbReference type="EMBL" id="MDZ5460807.1"/>
    </source>
</evidence>
<dbReference type="RefSeq" id="WP_322468143.1">
    <property type="nucleotide sequence ID" value="NZ_JAXOJX010000083.1"/>
</dbReference>
<evidence type="ECO:0000313" key="3">
    <source>
        <dbReference type="Proteomes" id="UP001293718"/>
    </source>
</evidence>
<dbReference type="InterPro" id="IPR025669">
    <property type="entry name" value="AAA_dom"/>
</dbReference>
<dbReference type="InterPro" id="IPR027417">
    <property type="entry name" value="P-loop_NTPase"/>
</dbReference>
<keyword evidence="3" id="KW-1185">Reference proteome</keyword>
<reference evidence="2 3" key="1">
    <citation type="submission" date="2023-11" db="EMBL/GenBank/DDBJ databases">
        <title>Draft genome of Azohydromonas lata strain H1 (DSM1123), a polyhydroxyalkanoate producer.</title>
        <authorList>
            <person name="Traversa D."/>
            <person name="D'Addabbo P."/>
            <person name="Pazzani C."/>
            <person name="Manzari C."/>
            <person name="Chiara M."/>
            <person name="Scrascia M."/>
        </authorList>
    </citation>
    <scope>NUCLEOTIDE SEQUENCE [LARGE SCALE GENOMIC DNA]</scope>
    <source>
        <strain evidence="2 3">H1</strain>
    </source>
</reference>
<dbReference type="InterPro" id="IPR050678">
    <property type="entry name" value="DNA_Partitioning_ATPase"/>
</dbReference>
<dbReference type="EMBL" id="JAXOJX010000083">
    <property type="protein sequence ID" value="MDZ5460807.1"/>
    <property type="molecule type" value="Genomic_DNA"/>
</dbReference>
<comment type="caution">
    <text evidence="2">The sequence shown here is derived from an EMBL/GenBank/DDBJ whole genome shotgun (WGS) entry which is preliminary data.</text>
</comment>
<protein>
    <submittedName>
        <fullName evidence="2">AAA family ATPase</fullName>
    </submittedName>
</protein>
<proteinExistence type="predicted"/>
<dbReference type="Gene3D" id="3.40.50.300">
    <property type="entry name" value="P-loop containing nucleotide triphosphate hydrolases"/>
    <property type="match status" value="1"/>
</dbReference>
<feature type="domain" description="AAA" evidence="1">
    <location>
        <begin position="112"/>
        <end position="288"/>
    </location>
</feature>
<accession>A0ABU5IPH6</accession>
<name>A0ABU5IPH6_9BURK</name>
<dbReference type="CDD" id="cd02042">
    <property type="entry name" value="ParAB_family"/>
    <property type="match status" value="1"/>
</dbReference>
<sequence>MEATLLNDDDGISLEAIDEQAERVKAVVAQIRGTMLAPDARKQPPVFSSGGLAELTGWDKSKVLTRIKKGDLPTGTLSPSGARREFTLAEARQWVRVAREGDLRPAGATAVTVCIGNFKGGVSKTTTAATMAQGLSLAGHRVLVIDCDPQGSLTTLFGILPDSEVEIADTVLPLFKGEQADVSYAIRSTYWDGIDLVAAAPFLFGAEFTLPARQMANPNFEFWKVLDLGLDAAREDYDFIIIDTPPALSYTTINALMAADGIVMPLPPNALDFASSAQFWDLFSDLTNTLIRQRGGNKKFSFIDVLPTKVESTDQTGLMVKKWMATAYADKLVQVEIPKTAAANTSSAEFGTVYDHVVNASARTFKRATEAYDRLVDLIEDQGQLFWTKQLEQLNGGAQ</sequence>
<organism evidence="2 3">
    <name type="scientific">Azohydromonas lata</name>
    <dbReference type="NCBI Taxonomy" id="45677"/>
    <lineage>
        <taxon>Bacteria</taxon>
        <taxon>Pseudomonadati</taxon>
        <taxon>Pseudomonadota</taxon>
        <taxon>Betaproteobacteria</taxon>
        <taxon>Burkholderiales</taxon>
        <taxon>Sphaerotilaceae</taxon>
        <taxon>Azohydromonas</taxon>
    </lineage>
</organism>
<dbReference type="PANTHER" id="PTHR13696">
    <property type="entry name" value="P-LOOP CONTAINING NUCLEOSIDE TRIPHOSPHATE HYDROLASE"/>
    <property type="match status" value="1"/>
</dbReference>
<dbReference type="PANTHER" id="PTHR13696:SF52">
    <property type="entry name" value="PARA FAMILY PROTEIN CT_582"/>
    <property type="match status" value="1"/>
</dbReference>
<dbReference type="Pfam" id="PF13614">
    <property type="entry name" value="AAA_31"/>
    <property type="match status" value="1"/>
</dbReference>
<dbReference type="Proteomes" id="UP001293718">
    <property type="component" value="Unassembled WGS sequence"/>
</dbReference>
<dbReference type="SUPFAM" id="SSF52540">
    <property type="entry name" value="P-loop containing nucleoside triphosphate hydrolases"/>
    <property type="match status" value="1"/>
</dbReference>
<evidence type="ECO:0000259" key="1">
    <source>
        <dbReference type="Pfam" id="PF13614"/>
    </source>
</evidence>